<proteinExistence type="predicted"/>
<dbReference type="EMBL" id="JBDFQZ010000009">
    <property type="protein sequence ID" value="KAK9689806.1"/>
    <property type="molecule type" value="Genomic_DNA"/>
</dbReference>
<keyword evidence="2" id="KW-1185">Reference proteome</keyword>
<dbReference type="PANTHER" id="PTHR11439">
    <property type="entry name" value="GAG-POL-RELATED RETROTRANSPOSON"/>
    <property type="match status" value="1"/>
</dbReference>
<evidence type="ECO:0008006" key="3">
    <source>
        <dbReference type="Google" id="ProtNLM"/>
    </source>
</evidence>
<evidence type="ECO:0000313" key="1">
    <source>
        <dbReference type="EMBL" id="KAK9689806.1"/>
    </source>
</evidence>
<accession>A0AAW1IKC2</accession>
<gene>
    <name evidence="1" type="ORF">RND81_09G082200</name>
</gene>
<name>A0AAW1IKC2_SAPOF</name>
<comment type="caution">
    <text evidence="1">The sequence shown here is derived from an EMBL/GenBank/DDBJ whole genome shotgun (WGS) entry which is preliminary data.</text>
</comment>
<protein>
    <recommendedName>
        <fullName evidence="3">Mitochondrial protein</fullName>
    </recommendedName>
</protein>
<sequence length="116" mass="13051">MCTTTKVGKDEGGKSIDATTYRSMIRSILYLTTSRPDIMFSMCAFTCFQSDPKESHLTVVKRILRYLVGTHSLCLWYPMDCNFDLRGYSDVDYAGCLIDRKSTSSVAMFVGLCIIS</sequence>
<dbReference type="AlphaFoldDB" id="A0AAW1IKC2"/>
<reference evidence="1" key="1">
    <citation type="submission" date="2024-03" db="EMBL/GenBank/DDBJ databases">
        <title>WGS assembly of Saponaria officinalis var. Norfolk2.</title>
        <authorList>
            <person name="Jenkins J."/>
            <person name="Shu S."/>
            <person name="Grimwood J."/>
            <person name="Barry K."/>
            <person name="Goodstein D."/>
            <person name="Schmutz J."/>
            <person name="Leebens-Mack J."/>
            <person name="Osbourn A."/>
        </authorList>
    </citation>
    <scope>NUCLEOTIDE SEQUENCE [LARGE SCALE GENOMIC DNA]</scope>
    <source>
        <strain evidence="1">JIC</strain>
    </source>
</reference>
<dbReference type="Proteomes" id="UP001443914">
    <property type="component" value="Unassembled WGS sequence"/>
</dbReference>
<evidence type="ECO:0000313" key="2">
    <source>
        <dbReference type="Proteomes" id="UP001443914"/>
    </source>
</evidence>
<dbReference type="PANTHER" id="PTHR11439:SF486">
    <property type="entry name" value="RLK (RECEPTOR-LIKE KINASE) PROTEIN, PUTATIVE-RELATED"/>
    <property type="match status" value="1"/>
</dbReference>
<organism evidence="1 2">
    <name type="scientific">Saponaria officinalis</name>
    <name type="common">Common soapwort</name>
    <name type="synonym">Lychnis saponaria</name>
    <dbReference type="NCBI Taxonomy" id="3572"/>
    <lineage>
        <taxon>Eukaryota</taxon>
        <taxon>Viridiplantae</taxon>
        <taxon>Streptophyta</taxon>
        <taxon>Embryophyta</taxon>
        <taxon>Tracheophyta</taxon>
        <taxon>Spermatophyta</taxon>
        <taxon>Magnoliopsida</taxon>
        <taxon>eudicotyledons</taxon>
        <taxon>Gunneridae</taxon>
        <taxon>Pentapetalae</taxon>
        <taxon>Caryophyllales</taxon>
        <taxon>Caryophyllaceae</taxon>
        <taxon>Caryophylleae</taxon>
        <taxon>Saponaria</taxon>
    </lineage>
</organism>